<organism evidence="1 2">
    <name type="scientific">Sphingobacterium chuzhouense</name>
    <dbReference type="NCBI Taxonomy" id="1742264"/>
    <lineage>
        <taxon>Bacteria</taxon>
        <taxon>Pseudomonadati</taxon>
        <taxon>Bacteroidota</taxon>
        <taxon>Sphingobacteriia</taxon>
        <taxon>Sphingobacteriales</taxon>
        <taxon>Sphingobacteriaceae</taxon>
        <taxon>Sphingobacterium</taxon>
    </lineage>
</organism>
<dbReference type="Proteomes" id="UP000651112">
    <property type="component" value="Unassembled WGS sequence"/>
</dbReference>
<protein>
    <submittedName>
        <fullName evidence="1">Uncharacterized protein</fullName>
    </submittedName>
</protein>
<comment type="caution">
    <text evidence="1">The sequence shown here is derived from an EMBL/GenBank/DDBJ whole genome shotgun (WGS) entry which is preliminary data.</text>
</comment>
<dbReference type="RefSeq" id="WP_190314291.1">
    <property type="nucleotide sequence ID" value="NZ_JACNYL010000003.1"/>
</dbReference>
<keyword evidence="2" id="KW-1185">Reference proteome</keyword>
<evidence type="ECO:0000313" key="2">
    <source>
        <dbReference type="Proteomes" id="UP000651112"/>
    </source>
</evidence>
<proteinExistence type="predicted"/>
<sequence length="226" mass="26302">MITDRPFIFYTLPKSRTTQQLNGGRKIEKAWNNVCNFLTNCTTTKPNQPTRISLTAYTAFQGDPNPEIAVKIIQETKLLFDSGQTEPVSYAYPSGIPDKQTKTEWDIETNDLQKGIDYLVKGQPWPKFTFGPIELFITFYFNLIDPITKTEFPNQNNKSSLMIWLSRNCVCSPDLYFPFEQADENFKQTIKNLEPFLPFKFEEKYLRLGRPNKAKTQYTFTKIIMD</sequence>
<evidence type="ECO:0000313" key="1">
    <source>
        <dbReference type="EMBL" id="MBD1422578.1"/>
    </source>
</evidence>
<accession>A0ABR7XTR8</accession>
<reference evidence="1 2" key="1">
    <citation type="submission" date="2020-08" db="EMBL/GenBank/DDBJ databases">
        <title>Sphingobacterium sp. DN00404 isolated from aquaculture water.</title>
        <authorList>
            <person name="Zhang M."/>
        </authorList>
    </citation>
    <scope>NUCLEOTIDE SEQUENCE [LARGE SCALE GENOMIC DNA]</scope>
    <source>
        <strain evidence="1 2">KCTC 42746</strain>
    </source>
</reference>
<dbReference type="EMBL" id="JACNYL010000003">
    <property type="protein sequence ID" value="MBD1422578.1"/>
    <property type="molecule type" value="Genomic_DNA"/>
</dbReference>
<gene>
    <name evidence="1" type="ORF">H8B21_13455</name>
</gene>
<name>A0ABR7XTR8_9SPHI</name>